<dbReference type="InterPro" id="IPR036097">
    <property type="entry name" value="HisK_dim/P_sf"/>
</dbReference>
<keyword evidence="5" id="KW-0597">Phosphoprotein</keyword>
<dbReference type="GO" id="GO:0005886">
    <property type="term" value="C:plasma membrane"/>
    <property type="evidence" value="ECO:0007669"/>
    <property type="project" value="UniProtKB-SubCell"/>
</dbReference>
<evidence type="ECO:0000313" key="14">
    <source>
        <dbReference type="EMBL" id="SFF61264.1"/>
    </source>
</evidence>
<gene>
    <name evidence="14" type="ORF">SAMN04487885_10480</name>
</gene>
<dbReference type="Gene3D" id="3.30.565.10">
    <property type="entry name" value="Histidine kinase-like ATPase, C-terminal domain"/>
    <property type="match status" value="1"/>
</dbReference>
<evidence type="ECO:0000256" key="2">
    <source>
        <dbReference type="ARBA" id="ARBA00004651"/>
    </source>
</evidence>
<keyword evidence="8" id="KW-0547">Nucleotide-binding</keyword>
<keyword evidence="11" id="KW-1133">Transmembrane helix</keyword>
<reference evidence="14 15" key="1">
    <citation type="submission" date="2016-10" db="EMBL/GenBank/DDBJ databases">
        <authorList>
            <person name="de Groot N.N."/>
        </authorList>
    </citation>
    <scope>NUCLEOTIDE SEQUENCE [LARGE SCALE GENOMIC DNA]</scope>
    <source>
        <strain evidence="14 15">NLAE-zl-G419</strain>
    </source>
</reference>
<dbReference type="InterPro" id="IPR036890">
    <property type="entry name" value="HATPase_C_sf"/>
</dbReference>
<evidence type="ECO:0000256" key="6">
    <source>
        <dbReference type="ARBA" id="ARBA00022679"/>
    </source>
</evidence>
<evidence type="ECO:0000256" key="12">
    <source>
        <dbReference type="ARBA" id="ARBA00023012"/>
    </source>
</evidence>
<evidence type="ECO:0000256" key="1">
    <source>
        <dbReference type="ARBA" id="ARBA00000085"/>
    </source>
</evidence>
<dbReference type="CDD" id="cd00082">
    <property type="entry name" value="HisKA"/>
    <property type="match status" value="1"/>
</dbReference>
<keyword evidence="13" id="KW-0472">Membrane</keyword>
<evidence type="ECO:0000256" key="4">
    <source>
        <dbReference type="ARBA" id="ARBA00022475"/>
    </source>
</evidence>
<keyword evidence="6" id="KW-0808">Transferase</keyword>
<dbReference type="eggNOG" id="COG2205">
    <property type="taxonomic scope" value="Bacteria"/>
</dbReference>
<keyword evidence="15" id="KW-1185">Reference proteome</keyword>
<evidence type="ECO:0000256" key="5">
    <source>
        <dbReference type="ARBA" id="ARBA00022553"/>
    </source>
</evidence>
<dbReference type="EC" id="2.7.13.3" evidence="3"/>
<dbReference type="GeneID" id="90543771"/>
<dbReference type="AlphaFoldDB" id="A0A1I2K321"/>
<dbReference type="SUPFAM" id="SSF47384">
    <property type="entry name" value="Homodimeric domain of signal transducing histidine kinase"/>
    <property type="match status" value="1"/>
</dbReference>
<keyword evidence="9 14" id="KW-0418">Kinase</keyword>
<keyword evidence="7" id="KW-0812">Transmembrane</keyword>
<evidence type="ECO:0000256" key="11">
    <source>
        <dbReference type="ARBA" id="ARBA00022989"/>
    </source>
</evidence>
<proteinExistence type="predicted"/>
<dbReference type="Pfam" id="PF00512">
    <property type="entry name" value="HisKA"/>
    <property type="match status" value="1"/>
</dbReference>
<dbReference type="GO" id="GO:0000155">
    <property type="term" value="F:phosphorelay sensor kinase activity"/>
    <property type="evidence" value="ECO:0007669"/>
    <property type="project" value="InterPro"/>
</dbReference>
<keyword evidence="12" id="KW-0902">Two-component regulatory system</keyword>
<dbReference type="Proteomes" id="UP000182135">
    <property type="component" value="Unassembled WGS sequence"/>
</dbReference>
<evidence type="ECO:0000256" key="13">
    <source>
        <dbReference type="ARBA" id="ARBA00023136"/>
    </source>
</evidence>
<keyword evidence="10" id="KW-0067">ATP-binding</keyword>
<dbReference type="PANTHER" id="PTHR45528:SF1">
    <property type="entry name" value="SENSOR HISTIDINE KINASE CPXA"/>
    <property type="match status" value="1"/>
</dbReference>
<accession>A0A1I2K321</accession>
<dbReference type="OrthoDB" id="9792991at2"/>
<dbReference type="GO" id="GO:0005524">
    <property type="term" value="F:ATP binding"/>
    <property type="evidence" value="ECO:0007669"/>
    <property type="project" value="UniProtKB-KW"/>
</dbReference>
<evidence type="ECO:0000256" key="7">
    <source>
        <dbReference type="ARBA" id="ARBA00022692"/>
    </source>
</evidence>
<evidence type="ECO:0000256" key="9">
    <source>
        <dbReference type="ARBA" id="ARBA00022777"/>
    </source>
</evidence>
<dbReference type="SMART" id="SM00388">
    <property type="entry name" value="HisKA"/>
    <property type="match status" value="1"/>
</dbReference>
<dbReference type="PROSITE" id="PS50109">
    <property type="entry name" value="HIS_KIN"/>
    <property type="match status" value="1"/>
</dbReference>
<keyword evidence="4" id="KW-1003">Cell membrane</keyword>
<protein>
    <recommendedName>
        <fullName evidence="3">histidine kinase</fullName>
        <ecNumber evidence="3">2.7.13.3</ecNumber>
    </recommendedName>
</protein>
<sequence length="351" mass="41196">MLFMSKPTPYGLIPQFIYKTIKYALCLLGLFISIYLIGSSIIDYFAKTEVSPNTLHVYKDFLFFSDLLFCFCIYVILMIRFLLKQQKYIAYLIDMIHLIKGGNYTNQTEIRGNNELSHLATHIDELRKSVSIDKENQKIQIEKEQKLLTSISHDLRTPLTTLTGYLEILQDEDFQDKKKRKKYLIHCLDRAKQLEYLINTAFEHFYLTEKENCEIELLRCNSYRSLSNIIHKCTDILKQNGYSIHSELPKCHYSMVYDIRMMERLFDNVFTNIVRYADTTHPIFINGELTKDTLKIYVKNKIGLTFNKNKSTGIGLQNCKKIMKIHDGDFFSEILDDNFIVSIIFPIQNKG</sequence>
<dbReference type="InterPro" id="IPR050398">
    <property type="entry name" value="HssS/ArlS-like"/>
</dbReference>
<organism evidence="14 15">
    <name type="scientific">Clostridium cadaveris</name>
    <dbReference type="NCBI Taxonomy" id="1529"/>
    <lineage>
        <taxon>Bacteria</taxon>
        <taxon>Bacillati</taxon>
        <taxon>Bacillota</taxon>
        <taxon>Clostridia</taxon>
        <taxon>Eubacteriales</taxon>
        <taxon>Clostridiaceae</taxon>
        <taxon>Clostridium</taxon>
    </lineage>
</organism>
<dbReference type="Gene3D" id="1.10.287.130">
    <property type="match status" value="1"/>
</dbReference>
<evidence type="ECO:0000256" key="3">
    <source>
        <dbReference type="ARBA" id="ARBA00012438"/>
    </source>
</evidence>
<dbReference type="SUPFAM" id="SSF55874">
    <property type="entry name" value="ATPase domain of HSP90 chaperone/DNA topoisomerase II/histidine kinase"/>
    <property type="match status" value="1"/>
</dbReference>
<evidence type="ECO:0000256" key="10">
    <source>
        <dbReference type="ARBA" id="ARBA00022840"/>
    </source>
</evidence>
<comment type="subcellular location">
    <subcellularLocation>
        <location evidence="2">Cell membrane</location>
        <topology evidence="2">Multi-pass membrane protein</topology>
    </subcellularLocation>
</comment>
<dbReference type="PANTHER" id="PTHR45528">
    <property type="entry name" value="SENSOR HISTIDINE KINASE CPXA"/>
    <property type="match status" value="1"/>
</dbReference>
<comment type="catalytic activity">
    <reaction evidence="1">
        <text>ATP + protein L-histidine = ADP + protein N-phospho-L-histidine.</text>
        <dbReference type="EC" id="2.7.13.3"/>
    </reaction>
</comment>
<name>A0A1I2K321_9CLOT</name>
<dbReference type="STRING" id="1529.SAMN04487885_10480"/>
<evidence type="ECO:0000256" key="8">
    <source>
        <dbReference type="ARBA" id="ARBA00022741"/>
    </source>
</evidence>
<dbReference type="EMBL" id="FOOE01000004">
    <property type="protein sequence ID" value="SFF61264.1"/>
    <property type="molecule type" value="Genomic_DNA"/>
</dbReference>
<dbReference type="InterPro" id="IPR005467">
    <property type="entry name" value="His_kinase_dom"/>
</dbReference>
<dbReference type="InterPro" id="IPR003661">
    <property type="entry name" value="HisK_dim/P_dom"/>
</dbReference>
<dbReference type="RefSeq" id="WP_027637488.1">
    <property type="nucleotide sequence ID" value="NZ_CABMJC010000012.1"/>
</dbReference>
<evidence type="ECO:0000313" key="15">
    <source>
        <dbReference type="Proteomes" id="UP000182135"/>
    </source>
</evidence>